<evidence type="ECO:0000256" key="10">
    <source>
        <dbReference type="ARBA" id="ARBA00023065"/>
    </source>
</evidence>
<dbReference type="GO" id="GO:0006826">
    <property type="term" value="P:iron ion transport"/>
    <property type="evidence" value="ECO:0007669"/>
    <property type="project" value="UniProtKB-KW"/>
</dbReference>
<keyword evidence="8" id="KW-0560">Oxidoreductase</keyword>
<dbReference type="GO" id="GO:0008198">
    <property type="term" value="F:ferrous iron binding"/>
    <property type="evidence" value="ECO:0007669"/>
    <property type="project" value="TreeGrafter"/>
</dbReference>
<keyword evidence="15" id="KW-1185">Reference proteome</keyword>
<keyword evidence="6" id="KW-0410">Iron transport</keyword>
<dbReference type="GO" id="GO:0008199">
    <property type="term" value="F:ferric iron binding"/>
    <property type="evidence" value="ECO:0007669"/>
    <property type="project" value="InterPro"/>
</dbReference>
<evidence type="ECO:0000313" key="15">
    <source>
        <dbReference type="Proteomes" id="UP000887226"/>
    </source>
</evidence>
<comment type="similarity">
    <text evidence="2">Belongs to the frataxin family.</text>
</comment>
<dbReference type="Proteomes" id="UP000887226">
    <property type="component" value="Unassembled WGS sequence"/>
</dbReference>
<keyword evidence="9" id="KW-0408">Iron</keyword>
<dbReference type="Pfam" id="PF01491">
    <property type="entry name" value="Frataxin_Cyay"/>
    <property type="match status" value="1"/>
</dbReference>
<dbReference type="NCBIfam" id="TIGR03422">
    <property type="entry name" value="mito_frataxin"/>
    <property type="match status" value="1"/>
</dbReference>
<organism evidence="14 15">
    <name type="scientific">Calycina marina</name>
    <dbReference type="NCBI Taxonomy" id="1763456"/>
    <lineage>
        <taxon>Eukaryota</taxon>
        <taxon>Fungi</taxon>
        <taxon>Dikarya</taxon>
        <taxon>Ascomycota</taxon>
        <taxon>Pezizomycotina</taxon>
        <taxon>Leotiomycetes</taxon>
        <taxon>Helotiales</taxon>
        <taxon>Pezizellaceae</taxon>
        <taxon>Calycina</taxon>
    </lineage>
</organism>
<evidence type="ECO:0000256" key="12">
    <source>
        <dbReference type="ARBA" id="ARBA00047990"/>
    </source>
</evidence>
<dbReference type="EMBL" id="MU253803">
    <property type="protein sequence ID" value="KAG9246459.1"/>
    <property type="molecule type" value="Genomic_DNA"/>
</dbReference>
<dbReference type="GO" id="GO:0051537">
    <property type="term" value="F:2 iron, 2 sulfur cluster binding"/>
    <property type="evidence" value="ECO:0007669"/>
    <property type="project" value="TreeGrafter"/>
</dbReference>
<keyword evidence="10" id="KW-0406">Ion transport</keyword>
<protein>
    <recommendedName>
        <fullName evidence="3">ferroxidase</fullName>
        <ecNumber evidence="3">1.16.3.1</ecNumber>
    </recommendedName>
</protein>
<dbReference type="GO" id="GO:0034986">
    <property type="term" value="F:iron chaperone activity"/>
    <property type="evidence" value="ECO:0007669"/>
    <property type="project" value="TreeGrafter"/>
</dbReference>
<keyword evidence="11" id="KW-0496">Mitochondrion</keyword>
<proteinExistence type="inferred from homology"/>
<evidence type="ECO:0000256" key="7">
    <source>
        <dbReference type="ARBA" id="ARBA00022946"/>
    </source>
</evidence>
<reference evidence="14" key="1">
    <citation type="journal article" date="2021" name="IMA Fungus">
        <title>Genomic characterization of three marine fungi, including Emericellopsis atlantica sp. nov. with signatures of a generalist lifestyle and marine biomass degradation.</title>
        <authorList>
            <person name="Hagestad O.C."/>
            <person name="Hou L."/>
            <person name="Andersen J.H."/>
            <person name="Hansen E.H."/>
            <person name="Altermark B."/>
            <person name="Li C."/>
            <person name="Kuhnert E."/>
            <person name="Cox R.J."/>
            <person name="Crous P.W."/>
            <person name="Spatafora J.W."/>
            <person name="Lail K."/>
            <person name="Amirebrahimi M."/>
            <person name="Lipzen A."/>
            <person name="Pangilinan J."/>
            <person name="Andreopoulos W."/>
            <person name="Hayes R.D."/>
            <person name="Ng V."/>
            <person name="Grigoriev I.V."/>
            <person name="Jackson S.A."/>
            <person name="Sutton T.D.S."/>
            <person name="Dobson A.D.W."/>
            <person name="Rama T."/>
        </authorList>
    </citation>
    <scope>NUCLEOTIDE SEQUENCE</scope>
    <source>
        <strain evidence="14">TRa3180A</strain>
    </source>
</reference>
<comment type="caution">
    <text evidence="14">The sequence shown here is derived from an EMBL/GenBank/DDBJ whole genome shotgun (WGS) entry which is preliminary data.</text>
</comment>
<keyword evidence="4" id="KW-0409">Iron storage</keyword>
<comment type="subcellular location">
    <subcellularLocation>
        <location evidence="1">Mitochondrion</location>
    </subcellularLocation>
</comment>
<gene>
    <name evidence="14" type="ORF">BJ878DRAFT_416924</name>
</gene>
<evidence type="ECO:0000313" key="14">
    <source>
        <dbReference type="EMBL" id="KAG9246459.1"/>
    </source>
</evidence>
<dbReference type="Gene3D" id="3.30.920.10">
    <property type="entry name" value="Frataxin/CyaY"/>
    <property type="match status" value="1"/>
</dbReference>
<evidence type="ECO:0000256" key="3">
    <source>
        <dbReference type="ARBA" id="ARBA00013107"/>
    </source>
</evidence>
<dbReference type="EC" id="1.16.3.1" evidence="3"/>
<accession>A0A9P7Z6T4</accession>
<dbReference type="InterPro" id="IPR002908">
    <property type="entry name" value="Frataxin/CyaY"/>
</dbReference>
<evidence type="ECO:0000256" key="5">
    <source>
        <dbReference type="ARBA" id="ARBA00022448"/>
    </source>
</evidence>
<dbReference type="FunFam" id="3.30.920.10:FF:000004">
    <property type="entry name" value="Mitochondrial chaperone Frataxin"/>
    <property type="match status" value="1"/>
</dbReference>
<keyword evidence="5" id="KW-0813">Transport</keyword>
<dbReference type="InterPro" id="IPR020895">
    <property type="entry name" value="Frataxin_CS"/>
</dbReference>
<feature type="region of interest" description="Disordered" evidence="13">
    <location>
        <begin position="59"/>
        <end position="79"/>
    </location>
</feature>
<dbReference type="PANTHER" id="PTHR16821:SF2">
    <property type="entry name" value="FRATAXIN, MITOCHONDRIAL"/>
    <property type="match status" value="1"/>
</dbReference>
<sequence length="213" mass="23477">MQRTILSRTLQKVQCRSLMSTAIRSKTIWQPISARTPATQVSYTPLSKSARCLSCSGTVKKGLSPETDNPQPTERDGHHNIAVPAELSVEMYHELSDMYMDAIVEQLEALQEEKESIDVEYSAGVLTLNFPPTGTYVINKQPPNKQIWLSSPSSGPKRYDWVVVSEGQDAKEGTGGGDWVYLRDGSLLTDLLLSEVGVDIVSALHPIEKSAEE</sequence>
<dbReference type="InterPro" id="IPR017789">
    <property type="entry name" value="Frataxin"/>
</dbReference>
<evidence type="ECO:0000256" key="11">
    <source>
        <dbReference type="ARBA" id="ARBA00023128"/>
    </source>
</evidence>
<evidence type="ECO:0000256" key="4">
    <source>
        <dbReference type="ARBA" id="ARBA00022434"/>
    </source>
</evidence>
<dbReference type="GO" id="GO:0004322">
    <property type="term" value="F:ferroxidase activity"/>
    <property type="evidence" value="ECO:0007669"/>
    <property type="project" value="UniProtKB-EC"/>
</dbReference>
<dbReference type="AlphaFoldDB" id="A0A9P7Z6T4"/>
<dbReference type="PANTHER" id="PTHR16821">
    <property type="entry name" value="FRATAXIN"/>
    <property type="match status" value="1"/>
</dbReference>
<evidence type="ECO:0000256" key="1">
    <source>
        <dbReference type="ARBA" id="ARBA00004173"/>
    </source>
</evidence>
<dbReference type="InterPro" id="IPR036524">
    <property type="entry name" value="Frataxin/CyaY_sf"/>
</dbReference>
<evidence type="ECO:0000256" key="8">
    <source>
        <dbReference type="ARBA" id="ARBA00023002"/>
    </source>
</evidence>
<evidence type="ECO:0000256" key="2">
    <source>
        <dbReference type="ARBA" id="ARBA00008183"/>
    </source>
</evidence>
<dbReference type="NCBIfam" id="TIGR03421">
    <property type="entry name" value="FeS_CyaY"/>
    <property type="match status" value="1"/>
</dbReference>
<dbReference type="PROSITE" id="PS01344">
    <property type="entry name" value="FRATAXIN_1"/>
    <property type="match status" value="1"/>
</dbReference>
<dbReference type="PROSITE" id="PS50810">
    <property type="entry name" value="FRATAXIN_2"/>
    <property type="match status" value="1"/>
</dbReference>
<dbReference type="GO" id="GO:0006879">
    <property type="term" value="P:intracellular iron ion homeostasis"/>
    <property type="evidence" value="ECO:0007669"/>
    <property type="project" value="UniProtKB-KW"/>
</dbReference>
<name>A0A9P7Z6T4_9HELO</name>
<dbReference type="GO" id="GO:0016226">
    <property type="term" value="P:iron-sulfur cluster assembly"/>
    <property type="evidence" value="ECO:0007669"/>
    <property type="project" value="InterPro"/>
</dbReference>
<dbReference type="OrthoDB" id="1897642at2759"/>
<comment type="catalytic activity">
    <reaction evidence="12">
        <text>4 Fe(2+) + O2 + 4 H(+) = 4 Fe(3+) + 2 H2O</text>
        <dbReference type="Rhea" id="RHEA:11148"/>
        <dbReference type="ChEBI" id="CHEBI:15377"/>
        <dbReference type="ChEBI" id="CHEBI:15378"/>
        <dbReference type="ChEBI" id="CHEBI:15379"/>
        <dbReference type="ChEBI" id="CHEBI:29033"/>
        <dbReference type="ChEBI" id="CHEBI:29034"/>
        <dbReference type="EC" id="1.16.3.1"/>
    </reaction>
</comment>
<evidence type="ECO:0000256" key="6">
    <source>
        <dbReference type="ARBA" id="ARBA00022496"/>
    </source>
</evidence>
<keyword evidence="7" id="KW-0809">Transit peptide</keyword>
<dbReference type="SUPFAM" id="SSF55387">
    <property type="entry name" value="Frataxin/Nqo15-like"/>
    <property type="match status" value="1"/>
</dbReference>
<evidence type="ECO:0000256" key="9">
    <source>
        <dbReference type="ARBA" id="ARBA00023004"/>
    </source>
</evidence>
<evidence type="ECO:0000256" key="13">
    <source>
        <dbReference type="SAM" id="MobiDB-lite"/>
    </source>
</evidence>
<dbReference type="SMART" id="SM01219">
    <property type="entry name" value="Frataxin_Cyay"/>
    <property type="match status" value="1"/>
</dbReference>
<dbReference type="GO" id="GO:0005739">
    <property type="term" value="C:mitochondrion"/>
    <property type="evidence" value="ECO:0007669"/>
    <property type="project" value="UniProtKB-SubCell"/>
</dbReference>